<dbReference type="GO" id="GO:0017168">
    <property type="term" value="F:5-oxoprolinase (ATP-hydrolyzing) activity"/>
    <property type="evidence" value="ECO:0007669"/>
    <property type="project" value="TreeGrafter"/>
</dbReference>
<dbReference type="PANTHER" id="PTHR11365:SF23">
    <property type="entry name" value="HYPOTHETICAL 5-OXOPROLINASE (EUROFUNG)-RELATED"/>
    <property type="match status" value="1"/>
</dbReference>
<protein>
    <submittedName>
        <fullName evidence="2">Hydantoinase B/oxoprolinase</fullName>
    </submittedName>
</protein>
<evidence type="ECO:0000313" key="3">
    <source>
        <dbReference type="Proteomes" id="UP000199071"/>
    </source>
</evidence>
<name>A0A1G6EAG6_9HYPH</name>
<proteinExistence type="predicted"/>
<keyword evidence="3" id="KW-1185">Reference proteome</keyword>
<dbReference type="OrthoDB" id="9761586at2"/>
<dbReference type="InterPro" id="IPR045079">
    <property type="entry name" value="Oxoprolinase-like"/>
</dbReference>
<dbReference type="GO" id="GO:0005829">
    <property type="term" value="C:cytosol"/>
    <property type="evidence" value="ECO:0007669"/>
    <property type="project" value="TreeGrafter"/>
</dbReference>
<dbReference type="STRING" id="665467.SAMN02982931_04281"/>
<dbReference type="Pfam" id="PF02538">
    <property type="entry name" value="Hydantoinase_B"/>
    <property type="match status" value="1"/>
</dbReference>
<dbReference type="AlphaFoldDB" id="A0A1G6EAG6"/>
<dbReference type="EMBL" id="FMXQ01000011">
    <property type="protein sequence ID" value="SDB54386.1"/>
    <property type="molecule type" value="Genomic_DNA"/>
</dbReference>
<sequence>MTDIQRQILSSRFAAIAREGAEIFARMARSPAVIDEGQYACAILDSSGRLVAQEQGEPSQLAAVQATVAWLIDAFAFDIAEGDMILTGDPYCGGTVCGALTLTLPVAHDGEIAYFVALRFTCPDLAGDVPGVFQPDAHEIWQEGLRVTPVKLVRANAPERDVRRYILKNTRAPEHLDGDLSTAEVAAHRVADRLQAMLASRGADPVREAADYRIAHGRTRMAGHLASLAGGAGEATAATIDATVRVTVRHDDDRLAIDFSGSSPSSETTANLTRAATAAVVLTQLAAEVIEDTGLSQGILDAIDLALPEASCVNAAFPSAVSLGWRHIAPAVSSALARAVHRAPAFTVPPPLVVLFPEIGASPTSLPLVVSPGFRPMANTAGGDAASGRRRLISAEQTELDGVLSLLSRQFEGDDISAEVAIRQSGIEGVIVPGAGHEPDIVQDAPLSRNRSNVLAFQQGARIRFVYPERREERP</sequence>
<reference evidence="2 3" key="1">
    <citation type="submission" date="2016-10" db="EMBL/GenBank/DDBJ databases">
        <authorList>
            <person name="de Groot N.N."/>
        </authorList>
    </citation>
    <scope>NUCLEOTIDE SEQUENCE [LARGE SCALE GENOMIC DNA]</scope>
    <source>
        <strain evidence="2 3">ATCC 35022</strain>
    </source>
</reference>
<accession>A0A1G6EAG6</accession>
<dbReference type="PANTHER" id="PTHR11365">
    <property type="entry name" value="5-OXOPROLINASE RELATED"/>
    <property type="match status" value="1"/>
</dbReference>
<dbReference type="Proteomes" id="UP000199071">
    <property type="component" value="Unassembled WGS sequence"/>
</dbReference>
<organism evidence="2 3">
    <name type="scientific">Bauldia litoralis</name>
    <dbReference type="NCBI Taxonomy" id="665467"/>
    <lineage>
        <taxon>Bacteria</taxon>
        <taxon>Pseudomonadati</taxon>
        <taxon>Pseudomonadota</taxon>
        <taxon>Alphaproteobacteria</taxon>
        <taxon>Hyphomicrobiales</taxon>
        <taxon>Kaistiaceae</taxon>
        <taxon>Bauldia</taxon>
    </lineage>
</organism>
<dbReference type="RefSeq" id="WP_090879961.1">
    <property type="nucleotide sequence ID" value="NZ_FMXQ01000011.1"/>
</dbReference>
<evidence type="ECO:0000259" key="1">
    <source>
        <dbReference type="Pfam" id="PF02538"/>
    </source>
</evidence>
<feature type="domain" description="Hydantoinase B/oxoprolinase" evidence="1">
    <location>
        <begin position="4"/>
        <end position="343"/>
    </location>
</feature>
<dbReference type="InterPro" id="IPR003692">
    <property type="entry name" value="Hydantoinase_B"/>
</dbReference>
<dbReference type="GO" id="GO:0006749">
    <property type="term" value="P:glutathione metabolic process"/>
    <property type="evidence" value="ECO:0007669"/>
    <property type="project" value="TreeGrafter"/>
</dbReference>
<evidence type="ECO:0000313" key="2">
    <source>
        <dbReference type="EMBL" id="SDB54386.1"/>
    </source>
</evidence>
<gene>
    <name evidence="2" type="ORF">SAMN02982931_04281</name>
</gene>